<feature type="transmembrane region" description="Helical" evidence="1">
    <location>
        <begin position="52"/>
        <end position="73"/>
    </location>
</feature>
<organism evidence="2 3">
    <name type="scientific">Lentilactobacillus diolivorans DSM 14421</name>
    <dbReference type="NCBI Taxonomy" id="1423739"/>
    <lineage>
        <taxon>Bacteria</taxon>
        <taxon>Bacillati</taxon>
        <taxon>Bacillota</taxon>
        <taxon>Bacilli</taxon>
        <taxon>Lactobacillales</taxon>
        <taxon>Lactobacillaceae</taxon>
        <taxon>Lentilactobacillus</taxon>
    </lineage>
</organism>
<name>A0A0R1SIR4_9LACO</name>
<evidence type="ECO:0000313" key="2">
    <source>
        <dbReference type="EMBL" id="KRL69302.1"/>
    </source>
</evidence>
<dbReference type="EMBL" id="AZEY01000013">
    <property type="protein sequence ID" value="KRL69302.1"/>
    <property type="molecule type" value="Genomic_DNA"/>
</dbReference>
<protein>
    <recommendedName>
        <fullName evidence="4">Integral membrane protein</fullName>
    </recommendedName>
</protein>
<reference evidence="2 3" key="1">
    <citation type="journal article" date="2015" name="Genome Announc.">
        <title>Expanding the biotechnology potential of lactobacilli through comparative genomics of 213 strains and associated genera.</title>
        <authorList>
            <person name="Sun Z."/>
            <person name="Harris H.M."/>
            <person name="McCann A."/>
            <person name="Guo C."/>
            <person name="Argimon S."/>
            <person name="Zhang W."/>
            <person name="Yang X."/>
            <person name="Jeffery I.B."/>
            <person name="Cooney J.C."/>
            <person name="Kagawa T.F."/>
            <person name="Liu W."/>
            <person name="Song Y."/>
            <person name="Salvetti E."/>
            <person name="Wrobel A."/>
            <person name="Rasinkangas P."/>
            <person name="Parkhill J."/>
            <person name="Rea M.C."/>
            <person name="O'Sullivan O."/>
            <person name="Ritari J."/>
            <person name="Douillard F.P."/>
            <person name="Paul Ross R."/>
            <person name="Yang R."/>
            <person name="Briner A.E."/>
            <person name="Felis G.E."/>
            <person name="de Vos W.M."/>
            <person name="Barrangou R."/>
            <person name="Klaenhammer T.R."/>
            <person name="Caufield P.W."/>
            <person name="Cui Y."/>
            <person name="Zhang H."/>
            <person name="O'Toole P.W."/>
        </authorList>
    </citation>
    <scope>NUCLEOTIDE SEQUENCE [LARGE SCALE GENOMIC DNA]</scope>
    <source>
        <strain evidence="2 3">DSM 14421</strain>
    </source>
</reference>
<feature type="transmembrane region" description="Helical" evidence="1">
    <location>
        <begin position="85"/>
        <end position="107"/>
    </location>
</feature>
<keyword evidence="1" id="KW-0812">Transmembrane</keyword>
<proteinExistence type="predicted"/>
<sequence length="129" mass="14919">MFLITNWLLTLKMMQLDKAVHMSEAIQVTWIAIAFYAATIILAVLKVKISYYLLAVVVAVYSVGFVGMLMTMINDSSANYLVRALPIVMSAIGIWVNVYWYILVFRLRAVYQRKSMKKQLEKRAKEFKK</sequence>
<dbReference type="STRING" id="1423739.FC85_GL001466"/>
<gene>
    <name evidence="2" type="ORF">FC85_GL001466</name>
</gene>
<dbReference type="PATRIC" id="fig|1423739.3.peg.1534"/>
<dbReference type="AlphaFoldDB" id="A0A0R1SIR4"/>
<dbReference type="Proteomes" id="UP000052013">
    <property type="component" value="Unassembled WGS sequence"/>
</dbReference>
<evidence type="ECO:0008006" key="4">
    <source>
        <dbReference type="Google" id="ProtNLM"/>
    </source>
</evidence>
<accession>A0A0R1SIR4</accession>
<feature type="transmembrane region" description="Helical" evidence="1">
    <location>
        <begin position="25"/>
        <end position="45"/>
    </location>
</feature>
<comment type="caution">
    <text evidence="2">The sequence shown here is derived from an EMBL/GenBank/DDBJ whole genome shotgun (WGS) entry which is preliminary data.</text>
</comment>
<keyword evidence="1" id="KW-0472">Membrane</keyword>
<evidence type="ECO:0000256" key="1">
    <source>
        <dbReference type="SAM" id="Phobius"/>
    </source>
</evidence>
<keyword evidence="1" id="KW-1133">Transmembrane helix</keyword>
<evidence type="ECO:0000313" key="3">
    <source>
        <dbReference type="Proteomes" id="UP000052013"/>
    </source>
</evidence>